<proteinExistence type="predicted"/>
<dbReference type="Proteomes" id="UP000183015">
    <property type="component" value="Unassembled WGS sequence"/>
</dbReference>
<keyword evidence="3" id="KW-1185">Reference proteome</keyword>
<name>A0A1H7YFK2_STRJI</name>
<keyword evidence="1" id="KW-0732">Signal</keyword>
<evidence type="ECO:0000313" key="2">
    <source>
        <dbReference type="EMBL" id="SEM44725.1"/>
    </source>
</evidence>
<dbReference type="EMBL" id="FOAZ01000028">
    <property type="protein sequence ID" value="SEM44725.1"/>
    <property type="molecule type" value="Genomic_DNA"/>
</dbReference>
<dbReference type="eggNOG" id="ENOG5031NNU">
    <property type="taxonomic scope" value="Bacteria"/>
</dbReference>
<feature type="signal peptide" evidence="1">
    <location>
        <begin position="1"/>
        <end position="23"/>
    </location>
</feature>
<accession>A0A1H7YFK2</accession>
<evidence type="ECO:0000313" key="3">
    <source>
        <dbReference type="Proteomes" id="UP000183015"/>
    </source>
</evidence>
<sequence>MLAGAGVAAAAATGVALSGVASASTTTGAAPAGLTAAHAAAAAHAAPAAVSAQPNVVSVLVGQGRMGGVTWKVDLEYYRHLPKGFKVVLPPGIPTPKYTGLVCERMYLGGVRIDHQGGPWADCQPVTGPKSPLGDESLNGFSGKGTYGYRLFVGEPIPRTTAYAVMTFTDGHTYRARTVRIPGTDFAAFAIPISKGHYIRSVDTFTASGHRLTHETMWH</sequence>
<organism evidence="2 3">
    <name type="scientific">Streptacidiphilus jiangxiensis</name>
    <dbReference type="NCBI Taxonomy" id="235985"/>
    <lineage>
        <taxon>Bacteria</taxon>
        <taxon>Bacillati</taxon>
        <taxon>Actinomycetota</taxon>
        <taxon>Actinomycetes</taxon>
        <taxon>Kitasatosporales</taxon>
        <taxon>Streptomycetaceae</taxon>
        <taxon>Streptacidiphilus</taxon>
    </lineage>
</organism>
<protein>
    <submittedName>
        <fullName evidence="2">Uncharacterized protein</fullName>
    </submittedName>
</protein>
<gene>
    <name evidence="2" type="ORF">SAMN05414137_12867</name>
</gene>
<evidence type="ECO:0000256" key="1">
    <source>
        <dbReference type="SAM" id="SignalP"/>
    </source>
</evidence>
<dbReference type="STRING" id="235985.SAMN05414137_12867"/>
<dbReference type="AlphaFoldDB" id="A0A1H7YFK2"/>
<feature type="chain" id="PRO_5010238460" evidence="1">
    <location>
        <begin position="24"/>
        <end position="219"/>
    </location>
</feature>
<reference evidence="3" key="1">
    <citation type="submission" date="2016-10" db="EMBL/GenBank/DDBJ databases">
        <authorList>
            <person name="Varghese N."/>
        </authorList>
    </citation>
    <scope>NUCLEOTIDE SEQUENCE [LARGE SCALE GENOMIC DNA]</scope>
    <source>
        <strain evidence="3">DSM 45096 / BCRC 16803 / CGMCC 4.1857 / CIP 109030 / JCM 12277 / KCTC 19219 / NBRC 100920 / 33214</strain>
    </source>
</reference>